<evidence type="ECO:0000313" key="2">
    <source>
        <dbReference type="RefSeq" id="XP_048135120.1"/>
    </source>
</evidence>
<dbReference type="RefSeq" id="XP_048135120.1">
    <property type="nucleotide sequence ID" value="XM_048279163.1"/>
</dbReference>
<dbReference type="Pfam" id="PF07207">
    <property type="entry name" value="Lir1"/>
    <property type="match status" value="1"/>
</dbReference>
<evidence type="ECO:0000313" key="1">
    <source>
        <dbReference type="Proteomes" id="UP000827889"/>
    </source>
</evidence>
<dbReference type="GeneID" id="125315104"/>
<proteinExistence type="predicted"/>
<name>A0ABM3HEU8_9MYRT</name>
<accession>A0ABM3HEU8</accession>
<protein>
    <submittedName>
        <fullName evidence="2">Light-regulated protein 1, chloroplastic-like</fullName>
    </submittedName>
</protein>
<organism evidence="1 2">
    <name type="scientific">Rhodamnia argentea</name>
    <dbReference type="NCBI Taxonomy" id="178133"/>
    <lineage>
        <taxon>Eukaryota</taxon>
        <taxon>Viridiplantae</taxon>
        <taxon>Streptophyta</taxon>
        <taxon>Embryophyta</taxon>
        <taxon>Tracheophyta</taxon>
        <taxon>Spermatophyta</taxon>
        <taxon>Magnoliopsida</taxon>
        <taxon>eudicotyledons</taxon>
        <taxon>Gunneridae</taxon>
        <taxon>Pentapetalae</taxon>
        <taxon>rosids</taxon>
        <taxon>malvids</taxon>
        <taxon>Myrtales</taxon>
        <taxon>Myrtaceae</taxon>
        <taxon>Myrtoideae</taxon>
        <taxon>Myrteae</taxon>
        <taxon>Australasian group</taxon>
        <taxon>Rhodamnia</taxon>
    </lineage>
</organism>
<keyword evidence="1" id="KW-1185">Reference proteome</keyword>
<sequence>MRAALFLAPALLPVTPSKNLSNPLALPSKPSSSVSSRVSPAKASWAPYKAATVDSSPTILVSPAEASETIVGEACLADTYPKGINAAMQATKAVEREYPEYTVQKCKPANMSVFPEEVCDDLGGMFPYQRFVY</sequence>
<gene>
    <name evidence="2" type="primary">LOC125315104</name>
</gene>
<dbReference type="Proteomes" id="UP000827889">
    <property type="component" value="Chromosome 5"/>
</dbReference>
<dbReference type="PANTHER" id="PTHR36762:SF6">
    <property type="entry name" value="LIGHT-REGULATED PROTEIN"/>
    <property type="match status" value="1"/>
</dbReference>
<reference evidence="2" key="1">
    <citation type="submission" date="2025-08" db="UniProtKB">
        <authorList>
            <consortium name="RefSeq"/>
        </authorList>
    </citation>
    <scope>IDENTIFICATION</scope>
    <source>
        <tissue evidence="2">Leaf</tissue>
    </source>
</reference>
<dbReference type="InterPro" id="IPR009856">
    <property type="entry name" value="Lir1"/>
</dbReference>
<dbReference type="PANTHER" id="PTHR36762">
    <property type="entry name" value="LIGHT-REGULATED PROTEIN 1, CHLOROPLASTIC"/>
    <property type="match status" value="1"/>
</dbReference>